<organism evidence="2 3">
    <name type="scientific">Clonostachys rhizophaga</name>
    <dbReference type="NCBI Taxonomy" id="160324"/>
    <lineage>
        <taxon>Eukaryota</taxon>
        <taxon>Fungi</taxon>
        <taxon>Dikarya</taxon>
        <taxon>Ascomycota</taxon>
        <taxon>Pezizomycotina</taxon>
        <taxon>Sordariomycetes</taxon>
        <taxon>Hypocreomycetidae</taxon>
        <taxon>Hypocreales</taxon>
        <taxon>Bionectriaceae</taxon>
        <taxon>Clonostachys</taxon>
    </lineage>
</organism>
<evidence type="ECO:0000256" key="1">
    <source>
        <dbReference type="SAM" id="MobiDB-lite"/>
    </source>
</evidence>
<dbReference type="OrthoDB" id="5278621at2759"/>
<gene>
    <name evidence="2" type="ORF">CRHIZ90672A_00005518</name>
</gene>
<sequence length="81" mass="8195">MSDNILDAKLAADQFQSGTKPKAMDEKGSVGKHFTTEGAIGGTAQKIGGPLDEQGAIGKQFTTGGSIGGTVQDKMGGQKPT</sequence>
<name>A0A9N9V8D7_9HYPO</name>
<dbReference type="AlphaFoldDB" id="A0A9N9V8D7"/>
<evidence type="ECO:0000313" key="3">
    <source>
        <dbReference type="Proteomes" id="UP000696573"/>
    </source>
</evidence>
<proteinExistence type="predicted"/>
<dbReference type="EMBL" id="CABFNQ020000544">
    <property type="protein sequence ID" value="CAH0018889.1"/>
    <property type="molecule type" value="Genomic_DNA"/>
</dbReference>
<protein>
    <submittedName>
        <fullName evidence="2">Uncharacterized protein</fullName>
    </submittedName>
</protein>
<evidence type="ECO:0000313" key="2">
    <source>
        <dbReference type="EMBL" id="CAH0018889.1"/>
    </source>
</evidence>
<reference evidence="2" key="1">
    <citation type="submission" date="2021-10" db="EMBL/GenBank/DDBJ databases">
        <authorList>
            <person name="Piombo E."/>
        </authorList>
    </citation>
    <scope>NUCLEOTIDE SEQUENCE</scope>
</reference>
<accession>A0A9N9V8D7</accession>
<comment type="caution">
    <text evidence="2">The sequence shown here is derived from an EMBL/GenBank/DDBJ whole genome shotgun (WGS) entry which is preliminary data.</text>
</comment>
<dbReference type="Proteomes" id="UP000696573">
    <property type="component" value="Unassembled WGS sequence"/>
</dbReference>
<feature type="region of interest" description="Disordered" evidence="1">
    <location>
        <begin position="58"/>
        <end position="81"/>
    </location>
</feature>
<keyword evidence="3" id="KW-1185">Reference proteome</keyword>